<dbReference type="CDD" id="cd10845">
    <property type="entry name" value="DSRM_RNAse_III_family"/>
    <property type="match status" value="1"/>
</dbReference>
<keyword evidence="20" id="KW-1185">Reference proteome</keyword>
<evidence type="ECO:0000256" key="3">
    <source>
        <dbReference type="ARBA" id="ARBA00001946"/>
    </source>
</evidence>
<feature type="region of interest" description="Disordered" evidence="16">
    <location>
        <begin position="608"/>
        <end position="672"/>
    </location>
</feature>
<dbReference type="EMBL" id="DUZY01000002">
    <property type="protein sequence ID" value="DAD26690.1"/>
    <property type="molecule type" value="Genomic_DNA"/>
</dbReference>
<sequence length="889" mass="100160">MSRLGFKSVVYHGDSCLGEVEIFPAKNQNVQFPNNEIRINYISQPSERCPPLSVLQTISPFSVRCKLESKTVVEQSPLSRLHASCFYELKTAVVLLGEEELHLVAMTSKQEKFPCFWCCSVPLGLYGSCLGMLNLRCLAIVFDLDETLIVANTMKSFEDRIDALQRRIACETDPVRVSGMSAELKRYVEDRMLLKQYIEGDYVMDNGKTLKVQLEEVPPLSNNHERIIRPVIRLQERNIVLTRINPEIRDTSVLVRLRPAWEDLKSYLTAKGRKRFEVYVCTMAERDYALEMWRLLDPEAHLISVKQLLTRVVCVRSGSRKSLLNVFQDGICHPKMAMVIDDRLNVWEDKDQPRVHVVPAFTPYYAPLAERANPVPVLCVARNVACNVRAGYFKEFDENLLRKISELRYEDEVINLPYAPDVSNYLMSEDAGFVQNANRDIPISEGTNGAEVERRLNRPDEKHIVDPAPPFTSNPNVRPETQKLVNISPNVISPATSRPILPSQKPSILGAPARWDIIPPELDPDLRRRLLILQHGQDVRDQCSGDPPILPRPPAQASPPLIQTRGGWLVEEDINMGQIKNQPLGFTHESDALLPNKRDQQSLHYHNADSSVAHGPGSSSNTSKVTSDEAYPGHEKQKQNTSQSTQSSFPEDDEQSLNQVPGNNRDLQTEDGKVTLFPTSVIGVLQEIGRRCGSKMEFRFIDSTIKDRRYSVEVWFTGERIGVGVGKTKRDAQQQAAENALHSLADYADKYMAQIAPDSEAVDKDMNKLSVGNENGFLWDVASPELEEMPKEENLPDASSSEVAEDTLGNSKDIANNQTQKRENSPRYHKKMAALTLSVAAQFGGLKMSCFATSPSQTVSAFQVNDHLQNCKNGHISCMHKKRHHLYFF</sequence>
<dbReference type="SMART" id="SM00577">
    <property type="entry name" value="CPDc"/>
    <property type="match status" value="1"/>
</dbReference>
<evidence type="ECO:0000256" key="2">
    <source>
        <dbReference type="ARBA" id="ARBA00001941"/>
    </source>
</evidence>
<name>A0A822Y246_NELNU</name>
<proteinExistence type="predicted"/>
<feature type="region of interest" description="Disordered" evidence="16">
    <location>
        <begin position="539"/>
        <end position="561"/>
    </location>
</feature>
<comment type="subcellular location">
    <subcellularLocation>
        <location evidence="4">Nucleus</location>
    </subcellularLocation>
</comment>
<dbReference type="PANTHER" id="PTHR23081">
    <property type="entry name" value="RNA POLYMERASE II CTD PHOSPHATASE"/>
    <property type="match status" value="1"/>
</dbReference>
<keyword evidence="8" id="KW-0378">Hydrolase</keyword>
<evidence type="ECO:0000256" key="5">
    <source>
        <dbReference type="ARBA" id="ARBA00013081"/>
    </source>
</evidence>
<dbReference type="FunFam" id="3.40.50.1000:FF:000035">
    <property type="entry name" value="RNA polymerase II C-terminal domain phosphatase-like 1"/>
    <property type="match status" value="1"/>
</dbReference>
<evidence type="ECO:0000256" key="10">
    <source>
        <dbReference type="ARBA" id="ARBA00023015"/>
    </source>
</evidence>
<dbReference type="InterPro" id="IPR014720">
    <property type="entry name" value="dsRBD_dom"/>
</dbReference>
<feature type="compositionally biased region" description="Polar residues" evidence="16">
    <location>
        <begin position="656"/>
        <end position="666"/>
    </location>
</feature>
<feature type="region of interest" description="Disordered" evidence="16">
    <location>
        <begin position="788"/>
        <end position="828"/>
    </location>
</feature>
<comment type="cofactor">
    <cofactor evidence="2">
        <name>Co(2+)</name>
        <dbReference type="ChEBI" id="CHEBI:48828"/>
    </cofactor>
</comment>
<evidence type="ECO:0000256" key="7">
    <source>
        <dbReference type="ARBA" id="ARBA00022723"/>
    </source>
</evidence>
<keyword evidence="9 15" id="KW-0694">RNA-binding</keyword>
<evidence type="ECO:0000313" key="20">
    <source>
        <dbReference type="Proteomes" id="UP000607653"/>
    </source>
</evidence>
<dbReference type="PANTHER" id="PTHR23081:SF24">
    <property type="entry name" value="RNA POLYMERASE II C-TERMINAL DOMAIN PHOSPHATASE-LIKE 2"/>
    <property type="match status" value="1"/>
</dbReference>
<dbReference type="GO" id="GO:0009755">
    <property type="term" value="P:hormone-mediated signaling pathway"/>
    <property type="evidence" value="ECO:0007669"/>
    <property type="project" value="UniProtKB-ARBA"/>
</dbReference>
<evidence type="ECO:0000259" key="17">
    <source>
        <dbReference type="PROSITE" id="PS50137"/>
    </source>
</evidence>
<dbReference type="InterPro" id="IPR023214">
    <property type="entry name" value="HAD_sf"/>
</dbReference>
<dbReference type="GO" id="GO:0046872">
    <property type="term" value="F:metal ion binding"/>
    <property type="evidence" value="ECO:0007669"/>
    <property type="project" value="UniProtKB-KW"/>
</dbReference>
<evidence type="ECO:0000256" key="12">
    <source>
        <dbReference type="ARBA" id="ARBA00023242"/>
    </source>
</evidence>
<dbReference type="Gene3D" id="3.30.160.20">
    <property type="match status" value="1"/>
</dbReference>
<dbReference type="GO" id="GO:0005634">
    <property type="term" value="C:nucleus"/>
    <property type="evidence" value="ECO:0007669"/>
    <property type="project" value="UniProtKB-SubCell"/>
</dbReference>
<comment type="catalytic activity">
    <reaction evidence="14">
        <text>O-phospho-L-threonyl-[protein] + H2O = L-threonyl-[protein] + phosphate</text>
        <dbReference type="Rhea" id="RHEA:47004"/>
        <dbReference type="Rhea" id="RHEA-COMP:11060"/>
        <dbReference type="Rhea" id="RHEA-COMP:11605"/>
        <dbReference type="ChEBI" id="CHEBI:15377"/>
        <dbReference type="ChEBI" id="CHEBI:30013"/>
        <dbReference type="ChEBI" id="CHEBI:43474"/>
        <dbReference type="ChEBI" id="CHEBI:61977"/>
        <dbReference type="EC" id="3.1.3.16"/>
    </reaction>
</comment>
<keyword evidence="12" id="KW-0539">Nucleus</keyword>
<dbReference type="AlphaFoldDB" id="A0A822Y246"/>
<feature type="domain" description="DRBM" evidence="17">
    <location>
        <begin position="680"/>
        <end position="746"/>
    </location>
</feature>
<feature type="compositionally biased region" description="Pro residues" evidence="16">
    <location>
        <begin position="548"/>
        <end position="557"/>
    </location>
</feature>
<comment type="cofactor">
    <cofactor evidence="3">
        <name>Mg(2+)</name>
        <dbReference type="ChEBI" id="CHEBI:18420"/>
    </cofactor>
</comment>
<keyword evidence="11" id="KW-0804">Transcription</keyword>
<evidence type="ECO:0000256" key="11">
    <source>
        <dbReference type="ARBA" id="ARBA00023163"/>
    </source>
</evidence>
<evidence type="ECO:0000313" key="19">
    <source>
        <dbReference type="EMBL" id="DAD26690.1"/>
    </source>
</evidence>
<dbReference type="SUPFAM" id="SSF54768">
    <property type="entry name" value="dsRNA-binding domain-like"/>
    <property type="match status" value="1"/>
</dbReference>
<evidence type="ECO:0000256" key="4">
    <source>
        <dbReference type="ARBA" id="ARBA00004123"/>
    </source>
</evidence>
<evidence type="ECO:0000256" key="8">
    <source>
        <dbReference type="ARBA" id="ARBA00022801"/>
    </source>
</evidence>
<feature type="compositionally biased region" description="Polar residues" evidence="16">
    <location>
        <begin position="797"/>
        <end position="819"/>
    </location>
</feature>
<dbReference type="PROSITE" id="PS50969">
    <property type="entry name" value="FCP1"/>
    <property type="match status" value="1"/>
</dbReference>
<keyword evidence="10" id="KW-0805">Transcription regulation</keyword>
<evidence type="ECO:0000256" key="14">
    <source>
        <dbReference type="ARBA" id="ARBA00048336"/>
    </source>
</evidence>
<dbReference type="GO" id="GO:0008420">
    <property type="term" value="F:RNA polymerase II CTD heptapeptide repeat phosphatase activity"/>
    <property type="evidence" value="ECO:0007669"/>
    <property type="project" value="InterPro"/>
</dbReference>
<evidence type="ECO:0000256" key="13">
    <source>
        <dbReference type="ARBA" id="ARBA00047761"/>
    </source>
</evidence>
<dbReference type="Gene3D" id="3.40.50.1000">
    <property type="entry name" value="HAD superfamily/HAD-like"/>
    <property type="match status" value="1"/>
</dbReference>
<evidence type="ECO:0000259" key="18">
    <source>
        <dbReference type="PROSITE" id="PS50969"/>
    </source>
</evidence>
<dbReference type="SUPFAM" id="SSF56784">
    <property type="entry name" value="HAD-like"/>
    <property type="match status" value="1"/>
</dbReference>
<dbReference type="Proteomes" id="UP000607653">
    <property type="component" value="Unassembled WGS sequence"/>
</dbReference>
<dbReference type="InterPro" id="IPR036412">
    <property type="entry name" value="HAD-like_sf"/>
</dbReference>
<dbReference type="PROSITE" id="PS50137">
    <property type="entry name" value="DS_RBD"/>
    <property type="match status" value="1"/>
</dbReference>
<accession>A0A822Y246</accession>
<evidence type="ECO:0000256" key="15">
    <source>
        <dbReference type="PROSITE-ProRule" id="PRU00266"/>
    </source>
</evidence>
<dbReference type="InterPro" id="IPR039189">
    <property type="entry name" value="Fcp1"/>
</dbReference>
<dbReference type="Pfam" id="PF00035">
    <property type="entry name" value="dsrm"/>
    <property type="match status" value="1"/>
</dbReference>
<dbReference type="EC" id="3.1.3.16" evidence="5"/>
<evidence type="ECO:0000256" key="9">
    <source>
        <dbReference type="ARBA" id="ARBA00022884"/>
    </source>
</evidence>
<dbReference type="GO" id="GO:0045892">
    <property type="term" value="P:negative regulation of DNA-templated transcription"/>
    <property type="evidence" value="ECO:0007669"/>
    <property type="project" value="UniProtKB-ARBA"/>
</dbReference>
<dbReference type="Pfam" id="PF03031">
    <property type="entry name" value="NIF"/>
    <property type="match status" value="1"/>
</dbReference>
<evidence type="ECO:0000256" key="1">
    <source>
        <dbReference type="ARBA" id="ARBA00001936"/>
    </source>
</evidence>
<gene>
    <name evidence="19" type="ORF">HUJ06_028158</name>
</gene>
<dbReference type="SMART" id="SM00358">
    <property type="entry name" value="DSRM"/>
    <property type="match status" value="1"/>
</dbReference>
<dbReference type="FunFam" id="3.30.160.20:FF:000035">
    <property type="entry name" value="RNA polymerase II C-terminal domain phosphatase-like 2"/>
    <property type="match status" value="1"/>
</dbReference>
<dbReference type="GO" id="GO:0003723">
    <property type="term" value="F:RNA binding"/>
    <property type="evidence" value="ECO:0007669"/>
    <property type="project" value="UniProtKB-UniRule"/>
</dbReference>
<reference evidence="19 20" key="1">
    <citation type="journal article" date="2020" name="Mol. Biol. Evol.">
        <title>Distinct Expression and Methylation Patterns for Genes with Different Fates following a Single Whole-Genome Duplication in Flowering Plants.</title>
        <authorList>
            <person name="Shi T."/>
            <person name="Rahmani R.S."/>
            <person name="Gugger P.F."/>
            <person name="Wang M."/>
            <person name="Li H."/>
            <person name="Zhang Y."/>
            <person name="Li Z."/>
            <person name="Wang Q."/>
            <person name="Van de Peer Y."/>
            <person name="Marchal K."/>
            <person name="Chen J."/>
        </authorList>
    </citation>
    <scope>NUCLEOTIDE SEQUENCE [LARGE SCALE GENOMIC DNA]</scope>
    <source>
        <tissue evidence="19">Leaf</tissue>
    </source>
</reference>
<evidence type="ECO:0000256" key="6">
    <source>
        <dbReference type="ARBA" id="ARBA00022473"/>
    </source>
</evidence>
<organism evidence="19 20">
    <name type="scientific">Nelumbo nucifera</name>
    <name type="common">Sacred lotus</name>
    <dbReference type="NCBI Taxonomy" id="4432"/>
    <lineage>
        <taxon>Eukaryota</taxon>
        <taxon>Viridiplantae</taxon>
        <taxon>Streptophyta</taxon>
        <taxon>Embryophyta</taxon>
        <taxon>Tracheophyta</taxon>
        <taxon>Spermatophyta</taxon>
        <taxon>Magnoliopsida</taxon>
        <taxon>Proteales</taxon>
        <taxon>Nelumbonaceae</taxon>
        <taxon>Nelumbo</taxon>
    </lineage>
</organism>
<feature type="domain" description="FCP1 homology" evidence="18">
    <location>
        <begin position="133"/>
        <end position="384"/>
    </location>
</feature>
<feature type="compositionally biased region" description="Low complexity" evidence="16">
    <location>
        <begin position="639"/>
        <end position="648"/>
    </location>
</feature>
<comment type="caution">
    <text evidence="19">The sequence shown here is derived from an EMBL/GenBank/DDBJ whole genome shotgun (WGS) entry which is preliminary data.</text>
</comment>
<dbReference type="InterPro" id="IPR004274">
    <property type="entry name" value="FCP1_dom"/>
</dbReference>
<keyword evidence="6" id="KW-0217">Developmental protein</keyword>
<comment type="catalytic activity">
    <reaction evidence="13">
        <text>O-phospho-L-seryl-[protein] + H2O = L-seryl-[protein] + phosphate</text>
        <dbReference type="Rhea" id="RHEA:20629"/>
        <dbReference type="Rhea" id="RHEA-COMP:9863"/>
        <dbReference type="Rhea" id="RHEA-COMP:11604"/>
        <dbReference type="ChEBI" id="CHEBI:15377"/>
        <dbReference type="ChEBI" id="CHEBI:29999"/>
        <dbReference type="ChEBI" id="CHEBI:43474"/>
        <dbReference type="ChEBI" id="CHEBI:83421"/>
        <dbReference type="EC" id="3.1.3.16"/>
    </reaction>
</comment>
<evidence type="ECO:0000256" key="16">
    <source>
        <dbReference type="SAM" id="MobiDB-lite"/>
    </source>
</evidence>
<keyword evidence="7" id="KW-0479">Metal-binding</keyword>
<protein>
    <recommendedName>
        <fullName evidence="5">protein-serine/threonine phosphatase</fullName>
        <ecNumber evidence="5">3.1.3.16</ecNumber>
    </recommendedName>
</protein>
<comment type="cofactor">
    <cofactor evidence="1">
        <name>Mn(2+)</name>
        <dbReference type="ChEBI" id="CHEBI:29035"/>
    </cofactor>
</comment>